<evidence type="ECO:0000313" key="4">
    <source>
        <dbReference type="EMBL" id="PZQ14763.1"/>
    </source>
</evidence>
<dbReference type="AlphaFoldDB" id="A0A2W5MBH3"/>
<feature type="signal peptide" evidence="3">
    <location>
        <begin position="1"/>
        <end position="26"/>
    </location>
</feature>
<accession>A0A2W5MBH3</accession>
<dbReference type="GO" id="GO:0016787">
    <property type="term" value="F:hydrolase activity"/>
    <property type="evidence" value="ECO:0007669"/>
    <property type="project" value="UniProtKB-KW"/>
</dbReference>
<comment type="caution">
    <text evidence="4">The sequence shown here is derived from an EMBL/GenBank/DDBJ whole genome shotgun (WGS) entry which is preliminary data.</text>
</comment>
<dbReference type="EMBL" id="QFPO01000007">
    <property type="protein sequence ID" value="PZQ14763.1"/>
    <property type="molecule type" value="Genomic_DNA"/>
</dbReference>
<feature type="chain" id="PRO_5015878694" description="Poly(3-hydroxybutyrate) depolymerase" evidence="3">
    <location>
        <begin position="27"/>
        <end position="343"/>
    </location>
</feature>
<dbReference type="SUPFAM" id="SSF53474">
    <property type="entry name" value="alpha/beta-Hydrolases"/>
    <property type="match status" value="1"/>
</dbReference>
<dbReference type="InterPro" id="IPR029058">
    <property type="entry name" value="AB_hydrolase_fold"/>
</dbReference>
<evidence type="ECO:0000256" key="1">
    <source>
        <dbReference type="ARBA" id="ARBA00022729"/>
    </source>
</evidence>
<dbReference type="InterPro" id="IPR010126">
    <property type="entry name" value="Esterase_phb"/>
</dbReference>
<dbReference type="Pfam" id="PF10503">
    <property type="entry name" value="Esterase_PHB"/>
    <property type="match status" value="1"/>
</dbReference>
<dbReference type="PROSITE" id="PS51257">
    <property type="entry name" value="PROKAR_LIPOPROTEIN"/>
    <property type="match status" value="1"/>
</dbReference>
<dbReference type="PANTHER" id="PTHR42972">
    <property type="entry name" value="TOL-PAL SYSTEM PROTEIN TOLB"/>
    <property type="match status" value="1"/>
</dbReference>
<dbReference type="Gene3D" id="3.40.50.1820">
    <property type="entry name" value="alpha/beta hydrolase"/>
    <property type="match status" value="2"/>
</dbReference>
<dbReference type="Proteomes" id="UP000249046">
    <property type="component" value="Unassembled WGS sequence"/>
</dbReference>
<dbReference type="PANTHER" id="PTHR42972:SF8">
    <property type="entry name" value="POLYHYDROXYBUTYRATE DEPOLYMERASE"/>
    <property type="match status" value="1"/>
</dbReference>
<evidence type="ECO:0000256" key="3">
    <source>
        <dbReference type="SAM" id="SignalP"/>
    </source>
</evidence>
<sequence length="343" mass="35234">MSVLSPRRCAGPLAALLTSLALGACAKEPGAALPRIALAGDRVMVAGLSSGAYMATQAHLALSDRIHGAALVAGGPYGCAGGKLETALGTCMKGEPAPDVAALVEQATKRASSGAIPDLAQLAGDRVFVLHGRRDATVAEPVARAAAAFYEGLREAMPALASLTVSWDGDRDFPHLLPTADGNAPCESAAPYLGNCGYDAAGAIFAALYGAPPRAAASADGTLIAFDQRPFAPAGKATELAEEGRLYLPKACAEGASCGVLIALHGCQQNVETVGEAFVRDAGFNRWADVYGVAVLYPQTHASLAPLNPKACWDWWGYTGADYDTRGGAQIGWLANVLDALKR</sequence>
<gene>
    <name evidence="4" type="ORF">DI564_09675</name>
</gene>
<evidence type="ECO:0000313" key="5">
    <source>
        <dbReference type="Proteomes" id="UP000249046"/>
    </source>
</evidence>
<evidence type="ECO:0000256" key="2">
    <source>
        <dbReference type="ARBA" id="ARBA00022801"/>
    </source>
</evidence>
<name>A0A2W5MBH3_9GAMM</name>
<proteinExistence type="predicted"/>
<evidence type="ECO:0008006" key="6">
    <source>
        <dbReference type="Google" id="ProtNLM"/>
    </source>
</evidence>
<keyword evidence="1 3" id="KW-0732">Signal</keyword>
<protein>
    <recommendedName>
        <fullName evidence="6">Poly(3-hydroxybutyrate) depolymerase</fullName>
    </recommendedName>
</protein>
<organism evidence="4 5">
    <name type="scientific">Rhodanobacter denitrificans</name>
    <dbReference type="NCBI Taxonomy" id="666685"/>
    <lineage>
        <taxon>Bacteria</taxon>
        <taxon>Pseudomonadati</taxon>
        <taxon>Pseudomonadota</taxon>
        <taxon>Gammaproteobacteria</taxon>
        <taxon>Lysobacterales</taxon>
        <taxon>Rhodanobacteraceae</taxon>
        <taxon>Rhodanobacter</taxon>
    </lineage>
</organism>
<reference evidence="4 5" key="1">
    <citation type="submission" date="2017-08" db="EMBL/GenBank/DDBJ databases">
        <title>Infants hospitalized years apart are colonized by the same room-sourced microbial strains.</title>
        <authorList>
            <person name="Brooks B."/>
            <person name="Olm M.R."/>
            <person name="Firek B.A."/>
            <person name="Baker R."/>
            <person name="Thomas B.C."/>
            <person name="Morowitz M.J."/>
            <person name="Banfield J.F."/>
        </authorList>
    </citation>
    <scope>NUCLEOTIDE SEQUENCE [LARGE SCALE GENOMIC DNA]</scope>
    <source>
        <strain evidence="4">S2_005_003_R2_42</strain>
    </source>
</reference>
<dbReference type="GO" id="GO:0005576">
    <property type="term" value="C:extracellular region"/>
    <property type="evidence" value="ECO:0007669"/>
    <property type="project" value="InterPro"/>
</dbReference>
<keyword evidence="2" id="KW-0378">Hydrolase</keyword>